<feature type="compositionally biased region" description="Low complexity" evidence="1">
    <location>
        <begin position="580"/>
        <end position="602"/>
    </location>
</feature>
<feature type="compositionally biased region" description="Low complexity" evidence="1">
    <location>
        <begin position="485"/>
        <end position="496"/>
    </location>
</feature>
<comment type="caution">
    <text evidence="2">The sequence shown here is derived from an EMBL/GenBank/DDBJ whole genome shotgun (WGS) entry which is preliminary data.</text>
</comment>
<gene>
    <name evidence="2" type="ORF">PGAL8A_00327500</name>
</gene>
<accession>A0A1J1GUZ6</accession>
<keyword evidence="3" id="KW-1185">Reference proteome</keyword>
<dbReference type="GeneID" id="39731805"/>
<dbReference type="RefSeq" id="XP_028528867.1">
    <property type="nucleotide sequence ID" value="XM_028672301.1"/>
</dbReference>
<proteinExistence type="predicted"/>
<organism evidence="2 3">
    <name type="scientific">Plasmodium gallinaceum</name>
    <dbReference type="NCBI Taxonomy" id="5849"/>
    <lineage>
        <taxon>Eukaryota</taxon>
        <taxon>Sar</taxon>
        <taxon>Alveolata</taxon>
        <taxon>Apicomplexa</taxon>
        <taxon>Aconoidasida</taxon>
        <taxon>Haemosporida</taxon>
        <taxon>Plasmodiidae</taxon>
        <taxon>Plasmodium</taxon>
        <taxon>Plasmodium (Haemamoeba)</taxon>
    </lineage>
</organism>
<feature type="region of interest" description="Disordered" evidence="1">
    <location>
        <begin position="561"/>
        <end position="602"/>
    </location>
</feature>
<feature type="compositionally biased region" description="Low complexity" evidence="1">
    <location>
        <begin position="387"/>
        <end position="404"/>
    </location>
</feature>
<evidence type="ECO:0000256" key="1">
    <source>
        <dbReference type="SAM" id="MobiDB-lite"/>
    </source>
</evidence>
<feature type="compositionally biased region" description="Polar residues" evidence="1">
    <location>
        <begin position="437"/>
        <end position="452"/>
    </location>
</feature>
<feature type="region of interest" description="Disordered" evidence="1">
    <location>
        <begin position="320"/>
        <end position="496"/>
    </location>
</feature>
<feature type="compositionally biased region" description="Low complexity" evidence="1">
    <location>
        <begin position="331"/>
        <end position="348"/>
    </location>
</feature>
<feature type="compositionally biased region" description="Polar residues" evidence="1">
    <location>
        <begin position="367"/>
        <end position="386"/>
    </location>
</feature>
<name>A0A1J1GUZ6_PLAGA</name>
<dbReference type="Proteomes" id="UP000220797">
    <property type="component" value="Unassembled WGS sequence"/>
</dbReference>
<protein>
    <submittedName>
        <fullName evidence="2">Surface-associated interspersed protein (SURFIN)</fullName>
    </submittedName>
</protein>
<dbReference type="OMA" id="THTYTWN"/>
<evidence type="ECO:0000313" key="2">
    <source>
        <dbReference type="EMBL" id="CRG96059.1"/>
    </source>
</evidence>
<dbReference type="AlphaFoldDB" id="A0A1J1GUZ6"/>
<feature type="compositionally biased region" description="Polar residues" evidence="1">
    <location>
        <begin position="561"/>
        <end position="576"/>
    </location>
</feature>
<feature type="compositionally biased region" description="Polar residues" evidence="1">
    <location>
        <begin position="320"/>
        <end position="330"/>
    </location>
</feature>
<dbReference type="OrthoDB" id="348930at2759"/>
<evidence type="ECO:0000313" key="3">
    <source>
        <dbReference type="Proteomes" id="UP000220797"/>
    </source>
</evidence>
<dbReference type="EMBL" id="CVMV01000054">
    <property type="protein sequence ID" value="CRG96059.1"/>
    <property type="molecule type" value="Genomic_DNA"/>
</dbReference>
<feature type="compositionally biased region" description="Low complexity" evidence="1">
    <location>
        <begin position="415"/>
        <end position="433"/>
    </location>
</feature>
<feature type="compositionally biased region" description="Low complexity" evidence="1">
    <location>
        <begin position="453"/>
        <end position="473"/>
    </location>
</feature>
<dbReference type="VEuPathDB" id="PlasmoDB:PGAL8A_00327500"/>
<sequence length="635" mass="70330">MRKKSILKKARYLSQAEETSCILDKYSETKKNEDNSSSETSKLDTEIKTFVEDTNNELNFYLNDRKINNATEKCQKSSSYVNWRGMDFVNLVLNEETDQNIPSLVNCWNKKQNSLETQIREKTSSTCNLKNFDYCAVLNKNDNCTSPYKDSDIPGLISLTYNQLSESEYIQNKTQIIYDRASQFDTITKDISNYYYKIYEANSNQLNCGKWSMYIFKRGRQFVNMMNYELYSEENYRSEFVDNWNTFSNNLQQSILKDTGNQCNMTKLIYQIKERKNTTDPYNLDWLPSNSTQNNSNESIYNTTVLPDALQPTTVIPNGLHNDTATDSLGSNTTSVNNVNGVNPSENTLTGHISVPPPTADQIDPKISTTISPIDTTQSNFLTPNDTIHLNTNNISNTTSSSHSPEVVTSPTTETLPSNSTTSSGTPSVTPLPEEISATTANDYSNTTMKSFTNNTATSTTITPPLTTASLSSPEDMSPTNRAIPSNNNTASLTSSSAPTVTYLPVNESPPNITASSTNITASSTTTVESLENNITLYTTPTKSPETSLSSESATSVNKIIPTNSTESPTIDSSSPEVEPSLTTITRTPTYSSTPPLLSPTPTITTLPSTNNSTSPTNDMPIHPTNDFYYFKELT</sequence>
<reference evidence="2" key="1">
    <citation type="submission" date="2015-04" db="EMBL/GenBank/DDBJ databases">
        <authorList>
            <consortium name="Pathogen Informatics"/>
        </authorList>
    </citation>
    <scope>NUCLEOTIDE SEQUENCE [LARGE SCALE GENOMIC DNA]</scope>
    <source>
        <strain evidence="2">8A</strain>
    </source>
</reference>